<proteinExistence type="predicted"/>
<name>A0A5B7I657_PORTR</name>
<dbReference type="EMBL" id="VSRR010043016">
    <property type="protein sequence ID" value="MPC76294.1"/>
    <property type="molecule type" value="Genomic_DNA"/>
</dbReference>
<protein>
    <submittedName>
        <fullName evidence="2">Uncharacterized protein</fullName>
    </submittedName>
</protein>
<gene>
    <name evidence="2" type="ORF">E2C01_070703</name>
</gene>
<reference evidence="2 3" key="1">
    <citation type="submission" date="2019-05" db="EMBL/GenBank/DDBJ databases">
        <title>Another draft genome of Portunus trituberculatus and its Hox gene families provides insights of decapod evolution.</title>
        <authorList>
            <person name="Jeong J.-H."/>
            <person name="Song I."/>
            <person name="Kim S."/>
            <person name="Choi T."/>
            <person name="Kim D."/>
            <person name="Ryu S."/>
            <person name="Kim W."/>
        </authorList>
    </citation>
    <scope>NUCLEOTIDE SEQUENCE [LARGE SCALE GENOMIC DNA]</scope>
    <source>
        <tissue evidence="2">Muscle</tissue>
    </source>
</reference>
<dbReference type="AlphaFoldDB" id="A0A5B7I657"/>
<keyword evidence="3" id="KW-1185">Reference proteome</keyword>
<dbReference type="Proteomes" id="UP000324222">
    <property type="component" value="Unassembled WGS sequence"/>
</dbReference>
<organism evidence="2 3">
    <name type="scientific">Portunus trituberculatus</name>
    <name type="common">Swimming crab</name>
    <name type="synonym">Neptunus trituberculatus</name>
    <dbReference type="NCBI Taxonomy" id="210409"/>
    <lineage>
        <taxon>Eukaryota</taxon>
        <taxon>Metazoa</taxon>
        <taxon>Ecdysozoa</taxon>
        <taxon>Arthropoda</taxon>
        <taxon>Crustacea</taxon>
        <taxon>Multicrustacea</taxon>
        <taxon>Malacostraca</taxon>
        <taxon>Eumalacostraca</taxon>
        <taxon>Eucarida</taxon>
        <taxon>Decapoda</taxon>
        <taxon>Pleocyemata</taxon>
        <taxon>Brachyura</taxon>
        <taxon>Eubrachyura</taxon>
        <taxon>Portunoidea</taxon>
        <taxon>Portunidae</taxon>
        <taxon>Portuninae</taxon>
        <taxon>Portunus</taxon>
    </lineage>
</organism>
<evidence type="ECO:0000256" key="1">
    <source>
        <dbReference type="SAM" id="MobiDB-lite"/>
    </source>
</evidence>
<feature type="compositionally biased region" description="Low complexity" evidence="1">
    <location>
        <begin position="86"/>
        <end position="96"/>
    </location>
</feature>
<feature type="region of interest" description="Disordered" evidence="1">
    <location>
        <begin position="55"/>
        <end position="101"/>
    </location>
</feature>
<comment type="caution">
    <text evidence="2">The sequence shown here is derived from an EMBL/GenBank/DDBJ whole genome shotgun (WGS) entry which is preliminary data.</text>
</comment>
<evidence type="ECO:0000313" key="3">
    <source>
        <dbReference type="Proteomes" id="UP000324222"/>
    </source>
</evidence>
<sequence length="144" mass="16331">MHQLGGPEVEEKDVNVTRTAEPHCFARLVAVPVMNGCETLCDAVVDERRLKHLLHHHTTEKKPHTPTATATPQGNATTDRERKFHSSWTDTSSSSSGKALPKSYPFLISIRTDRRHNTQKRTWVEALRKDRTCKPQELTKEGTH</sequence>
<evidence type="ECO:0000313" key="2">
    <source>
        <dbReference type="EMBL" id="MPC76294.1"/>
    </source>
</evidence>
<accession>A0A5B7I657</accession>